<keyword evidence="4 7" id="KW-0732">Signal</keyword>
<feature type="region of interest" description="Disordered" evidence="6">
    <location>
        <begin position="118"/>
        <end position="160"/>
    </location>
</feature>
<comment type="similarity">
    <text evidence="5">Belongs to the bacterial solute-binding protein 9 family.</text>
</comment>
<reference evidence="9" key="1">
    <citation type="journal article" date="2019" name="Int. J. Syst. Evol. Microbiol.">
        <title>The Global Catalogue of Microorganisms (GCM) 10K type strain sequencing project: providing services to taxonomists for standard genome sequencing and annotation.</title>
        <authorList>
            <consortium name="The Broad Institute Genomics Platform"/>
            <consortium name="The Broad Institute Genome Sequencing Center for Infectious Disease"/>
            <person name="Wu L."/>
            <person name="Ma J."/>
        </authorList>
    </citation>
    <scope>NUCLEOTIDE SEQUENCE [LARGE SCALE GENOMIC DNA]</scope>
    <source>
        <strain evidence="9">WLHS5</strain>
    </source>
</reference>
<comment type="subcellular location">
    <subcellularLocation>
        <location evidence="1">Cell envelope</location>
    </subcellularLocation>
</comment>
<gene>
    <name evidence="8" type="ORF">ACFQRI_07115</name>
</gene>
<dbReference type="Gene3D" id="3.40.50.1980">
    <property type="entry name" value="Nitrogenase molybdenum iron protein domain"/>
    <property type="match status" value="2"/>
</dbReference>
<evidence type="ECO:0000256" key="6">
    <source>
        <dbReference type="SAM" id="MobiDB-lite"/>
    </source>
</evidence>
<dbReference type="InterPro" id="IPR006127">
    <property type="entry name" value="ZnuA-like"/>
</dbReference>
<sequence length="335" mass="34588">MTVRSRTAAAVLAGFAVGSLTLTACGQGGAGEAPGPNDKIKVVASTNVWGSVAKAVGGDAVEVTSIIDDANADPHSYESSPREAAEISDADLVIRNGGGYDEFMGQILQSAGDKPVVTAVETEHEGHGGEAGGHEGGGHEERGGQHAEPQGGGHAGHDHSVNEHVWYDTHAVEDVAGQVAEQLGKLQPGKAQQFTANAEGFKQEVAGLQSKLDQIATADRGKPIVVTAPVAHYLVEASGVDDVTPPEFVRAVESETDPSAAAVAQIKDALNAGRAQAVLFNPQTASPVTEDVRKTAEAKGIPVVEMTETLPEGKNYVQWMDGQITALRSALNGAR</sequence>
<evidence type="ECO:0000256" key="3">
    <source>
        <dbReference type="ARBA" id="ARBA00022723"/>
    </source>
</evidence>
<organism evidence="8 9">
    <name type="scientific">Saccharopolyspora griseoalba</name>
    <dbReference type="NCBI Taxonomy" id="1431848"/>
    <lineage>
        <taxon>Bacteria</taxon>
        <taxon>Bacillati</taxon>
        <taxon>Actinomycetota</taxon>
        <taxon>Actinomycetes</taxon>
        <taxon>Pseudonocardiales</taxon>
        <taxon>Pseudonocardiaceae</taxon>
        <taxon>Saccharopolyspora</taxon>
    </lineage>
</organism>
<dbReference type="EMBL" id="JBHTCJ010000003">
    <property type="protein sequence ID" value="MFC7341178.1"/>
    <property type="molecule type" value="Genomic_DNA"/>
</dbReference>
<dbReference type="PRINTS" id="PR00690">
    <property type="entry name" value="ADHESNFAMILY"/>
</dbReference>
<dbReference type="Pfam" id="PF01297">
    <property type="entry name" value="ZnuA"/>
    <property type="match status" value="1"/>
</dbReference>
<evidence type="ECO:0000256" key="2">
    <source>
        <dbReference type="ARBA" id="ARBA00022448"/>
    </source>
</evidence>
<evidence type="ECO:0000313" key="8">
    <source>
        <dbReference type="EMBL" id="MFC7341178.1"/>
    </source>
</evidence>
<protein>
    <submittedName>
        <fullName evidence="8">Metal ABC transporter solute-binding protein, Zn/Mn family</fullName>
    </submittedName>
</protein>
<dbReference type="PANTHER" id="PTHR42953:SF1">
    <property type="entry name" value="METAL-BINDING PROTEIN HI_0362-RELATED"/>
    <property type="match status" value="1"/>
</dbReference>
<accession>A0ABW2LFY2</accession>
<name>A0ABW2LFY2_9PSEU</name>
<keyword evidence="3" id="KW-0479">Metal-binding</keyword>
<dbReference type="InterPro" id="IPR050492">
    <property type="entry name" value="Bact_metal-bind_prot9"/>
</dbReference>
<dbReference type="Proteomes" id="UP001596504">
    <property type="component" value="Unassembled WGS sequence"/>
</dbReference>
<dbReference type="PROSITE" id="PS51257">
    <property type="entry name" value="PROKAR_LIPOPROTEIN"/>
    <property type="match status" value="1"/>
</dbReference>
<dbReference type="InterPro" id="IPR006128">
    <property type="entry name" value="Lipoprotein_PsaA-like"/>
</dbReference>
<keyword evidence="2 5" id="KW-0813">Transport</keyword>
<proteinExistence type="inferred from homology"/>
<comment type="caution">
    <text evidence="8">The sequence shown here is derived from an EMBL/GenBank/DDBJ whole genome shotgun (WGS) entry which is preliminary data.</text>
</comment>
<keyword evidence="9" id="KW-1185">Reference proteome</keyword>
<dbReference type="RefSeq" id="WP_380665776.1">
    <property type="nucleotide sequence ID" value="NZ_JBHTCJ010000003.1"/>
</dbReference>
<dbReference type="SUPFAM" id="SSF53807">
    <property type="entry name" value="Helical backbone' metal receptor"/>
    <property type="match status" value="1"/>
</dbReference>
<evidence type="ECO:0000313" key="9">
    <source>
        <dbReference type="Proteomes" id="UP001596504"/>
    </source>
</evidence>
<evidence type="ECO:0000256" key="1">
    <source>
        <dbReference type="ARBA" id="ARBA00004196"/>
    </source>
</evidence>
<feature type="chain" id="PRO_5046636000" evidence="7">
    <location>
        <begin position="25"/>
        <end position="335"/>
    </location>
</feature>
<evidence type="ECO:0000256" key="4">
    <source>
        <dbReference type="ARBA" id="ARBA00022729"/>
    </source>
</evidence>
<feature type="signal peptide" evidence="7">
    <location>
        <begin position="1"/>
        <end position="24"/>
    </location>
</feature>
<evidence type="ECO:0000256" key="5">
    <source>
        <dbReference type="RuleBase" id="RU003512"/>
    </source>
</evidence>
<feature type="compositionally biased region" description="Basic and acidic residues" evidence="6">
    <location>
        <begin position="121"/>
        <end position="145"/>
    </location>
</feature>
<dbReference type="PANTHER" id="PTHR42953">
    <property type="entry name" value="HIGH-AFFINITY ZINC UPTAKE SYSTEM PROTEIN ZNUA-RELATED"/>
    <property type="match status" value="1"/>
</dbReference>
<evidence type="ECO:0000256" key="7">
    <source>
        <dbReference type="SAM" id="SignalP"/>
    </source>
</evidence>